<evidence type="ECO:0000256" key="1">
    <source>
        <dbReference type="SAM" id="MobiDB-lite"/>
    </source>
</evidence>
<dbReference type="AlphaFoldDB" id="A0A9P8TQB3"/>
<keyword evidence="2" id="KW-1133">Transmembrane helix</keyword>
<accession>A0A9P8TQB3</accession>
<dbReference type="EMBL" id="JAEUBG010000552">
    <property type="protein sequence ID" value="KAH3688008.1"/>
    <property type="molecule type" value="Genomic_DNA"/>
</dbReference>
<feature type="transmembrane region" description="Helical" evidence="2">
    <location>
        <begin position="6"/>
        <end position="26"/>
    </location>
</feature>
<reference evidence="3" key="2">
    <citation type="submission" date="2021-01" db="EMBL/GenBank/DDBJ databases">
        <authorList>
            <person name="Schikora-Tamarit M.A."/>
        </authorList>
    </citation>
    <scope>NUCLEOTIDE SEQUENCE</scope>
    <source>
        <strain evidence="3">CBS2887</strain>
    </source>
</reference>
<feature type="compositionally biased region" description="Basic and acidic residues" evidence="1">
    <location>
        <begin position="139"/>
        <end position="151"/>
    </location>
</feature>
<organism evidence="3 4">
    <name type="scientific">Wickerhamomyces pijperi</name>
    <name type="common">Yeast</name>
    <name type="synonym">Pichia pijperi</name>
    <dbReference type="NCBI Taxonomy" id="599730"/>
    <lineage>
        <taxon>Eukaryota</taxon>
        <taxon>Fungi</taxon>
        <taxon>Dikarya</taxon>
        <taxon>Ascomycota</taxon>
        <taxon>Saccharomycotina</taxon>
        <taxon>Saccharomycetes</taxon>
        <taxon>Phaffomycetales</taxon>
        <taxon>Wickerhamomycetaceae</taxon>
        <taxon>Wickerhamomyces</taxon>
    </lineage>
</organism>
<feature type="region of interest" description="Disordered" evidence="1">
    <location>
        <begin position="130"/>
        <end position="157"/>
    </location>
</feature>
<evidence type="ECO:0000256" key="2">
    <source>
        <dbReference type="SAM" id="Phobius"/>
    </source>
</evidence>
<evidence type="ECO:0000313" key="3">
    <source>
        <dbReference type="EMBL" id="KAH3688008.1"/>
    </source>
</evidence>
<feature type="region of interest" description="Disordered" evidence="1">
    <location>
        <begin position="37"/>
        <end position="77"/>
    </location>
</feature>
<keyword evidence="4" id="KW-1185">Reference proteome</keyword>
<dbReference type="OrthoDB" id="4035964at2759"/>
<evidence type="ECO:0000313" key="4">
    <source>
        <dbReference type="Proteomes" id="UP000774326"/>
    </source>
</evidence>
<comment type="caution">
    <text evidence="3">The sequence shown here is derived from an EMBL/GenBank/DDBJ whole genome shotgun (WGS) entry which is preliminary data.</text>
</comment>
<sequence>MLIFFIIIFIVLLVIAPIVLPVLNGLGSYKVQIKPKQPIRSTDSSKKSSSGYGYTSPEDLANQEAEEKRKNSKLQKLKNGLNVTRDDMPLKFRLRSDENGTAKNVRRRKLLTTAQMNDPNTFDYDLEEFENDSDEEKVNEEMKHNAERGDAYLEEIA</sequence>
<keyword evidence="2" id="KW-0812">Transmembrane</keyword>
<proteinExistence type="predicted"/>
<dbReference type="Proteomes" id="UP000774326">
    <property type="component" value="Unassembled WGS sequence"/>
</dbReference>
<gene>
    <name evidence="3" type="ORF">WICPIJ_001002</name>
</gene>
<feature type="compositionally biased region" description="Low complexity" evidence="1">
    <location>
        <begin position="47"/>
        <end position="56"/>
    </location>
</feature>
<keyword evidence="2" id="KW-0472">Membrane</keyword>
<name>A0A9P8TQB3_WICPI</name>
<protein>
    <submittedName>
        <fullName evidence="3">Uncharacterized protein</fullName>
    </submittedName>
</protein>
<reference evidence="3" key="1">
    <citation type="journal article" date="2021" name="Open Biol.">
        <title>Shared evolutionary footprints suggest mitochondrial oxidative damage underlies multiple complex I losses in fungi.</title>
        <authorList>
            <person name="Schikora-Tamarit M.A."/>
            <person name="Marcet-Houben M."/>
            <person name="Nosek J."/>
            <person name="Gabaldon T."/>
        </authorList>
    </citation>
    <scope>NUCLEOTIDE SEQUENCE</scope>
    <source>
        <strain evidence="3">CBS2887</strain>
    </source>
</reference>